<dbReference type="Proteomes" id="UP001285908">
    <property type="component" value="Unassembled WGS sequence"/>
</dbReference>
<dbReference type="GeneID" id="87875956"/>
<feature type="compositionally biased region" description="Polar residues" evidence="1">
    <location>
        <begin position="44"/>
        <end position="54"/>
    </location>
</feature>
<dbReference type="AlphaFoldDB" id="A0AAJ0MPQ0"/>
<sequence length="147" mass="16119">MTNLTGASNRYPLSRLHGGKVGHTGVTGDLIPYLEATLRRPSTSMTGASAQQRPAIQPLPRSSNRKKECGPMLRDLARSLQQITVSCNHDRDAFGDRSWLGVLNFATWTAQVESCRDASRSLVNRDSLVQEREVVAETTGKQGPSLR</sequence>
<keyword evidence="3" id="KW-1185">Reference proteome</keyword>
<evidence type="ECO:0000313" key="2">
    <source>
        <dbReference type="EMBL" id="KAK3489525.1"/>
    </source>
</evidence>
<dbReference type="RefSeq" id="XP_062691232.1">
    <property type="nucleotide sequence ID" value="XM_062838334.1"/>
</dbReference>
<feature type="region of interest" description="Disordered" evidence="1">
    <location>
        <begin position="44"/>
        <end position="68"/>
    </location>
</feature>
<protein>
    <submittedName>
        <fullName evidence="2">Uncharacterized protein</fullName>
    </submittedName>
</protein>
<evidence type="ECO:0000313" key="3">
    <source>
        <dbReference type="Proteomes" id="UP001285908"/>
    </source>
</evidence>
<reference evidence="2 3" key="1">
    <citation type="journal article" date="2023" name="Mol. Phylogenet. Evol.">
        <title>Genome-scale phylogeny and comparative genomics of the fungal order Sordariales.</title>
        <authorList>
            <person name="Hensen N."/>
            <person name="Bonometti L."/>
            <person name="Westerberg I."/>
            <person name="Brannstrom I.O."/>
            <person name="Guillou S."/>
            <person name="Cros-Aarteil S."/>
            <person name="Calhoun S."/>
            <person name="Haridas S."/>
            <person name="Kuo A."/>
            <person name="Mondo S."/>
            <person name="Pangilinan J."/>
            <person name="Riley R."/>
            <person name="LaButti K."/>
            <person name="Andreopoulos B."/>
            <person name="Lipzen A."/>
            <person name="Chen C."/>
            <person name="Yan M."/>
            <person name="Daum C."/>
            <person name="Ng V."/>
            <person name="Clum A."/>
            <person name="Steindorff A."/>
            <person name="Ohm R.A."/>
            <person name="Martin F."/>
            <person name="Silar P."/>
            <person name="Natvig D.O."/>
            <person name="Lalanne C."/>
            <person name="Gautier V."/>
            <person name="Ament-Velasquez S.L."/>
            <person name="Kruys A."/>
            <person name="Hutchinson M.I."/>
            <person name="Powell A.J."/>
            <person name="Barry K."/>
            <person name="Miller A.N."/>
            <person name="Grigoriev I.V."/>
            <person name="Debuchy R."/>
            <person name="Gladieux P."/>
            <person name="Hiltunen Thoren M."/>
            <person name="Johannesson H."/>
        </authorList>
    </citation>
    <scope>NUCLEOTIDE SEQUENCE [LARGE SCALE GENOMIC DNA]</scope>
    <source>
        <strain evidence="2 3">FGSC 10403</strain>
    </source>
</reference>
<name>A0AAJ0MPQ0_9PEZI</name>
<gene>
    <name evidence="2" type="ORF">B0T23DRAFT_398045</name>
</gene>
<proteinExistence type="predicted"/>
<comment type="caution">
    <text evidence="2">The sequence shown here is derived from an EMBL/GenBank/DDBJ whole genome shotgun (WGS) entry which is preliminary data.</text>
</comment>
<organism evidence="2 3">
    <name type="scientific">Neurospora hispaniola</name>
    <dbReference type="NCBI Taxonomy" id="588809"/>
    <lineage>
        <taxon>Eukaryota</taxon>
        <taxon>Fungi</taxon>
        <taxon>Dikarya</taxon>
        <taxon>Ascomycota</taxon>
        <taxon>Pezizomycotina</taxon>
        <taxon>Sordariomycetes</taxon>
        <taxon>Sordariomycetidae</taxon>
        <taxon>Sordariales</taxon>
        <taxon>Sordariaceae</taxon>
        <taxon>Neurospora</taxon>
    </lineage>
</organism>
<evidence type="ECO:0000256" key="1">
    <source>
        <dbReference type="SAM" id="MobiDB-lite"/>
    </source>
</evidence>
<accession>A0AAJ0MPQ0</accession>
<dbReference type="EMBL" id="JAULSX010000006">
    <property type="protein sequence ID" value="KAK3489525.1"/>
    <property type="molecule type" value="Genomic_DNA"/>
</dbReference>